<dbReference type="SUPFAM" id="SSF50156">
    <property type="entry name" value="PDZ domain-like"/>
    <property type="match status" value="1"/>
</dbReference>
<dbReference type="PANTHER" id="PTHR24356:SF140">
    <property type="entry name" value="MICROTUBULE-ASSOCIATED SERINE_THREONINE-PROTEIN KINASE 3"/>
    <property type="match status" value="1"/>
</dbReference>
<evidence type="ECO:0000256" key="1">
    <source>
        <dbReference type="ARBA" id="ARBA00001946"/>
    </source>
</evidence>
<feature type="domain" description="PDZ" evidence="12">
    <location>
        <begin position="841"/>
        <end position="929"/>
    </location>
</feature>
<dbReference type="InterPro" id="IPR036034">
    <property type="entry name" value="PDZ_sf"/>
</dbReference>
<evidence type="ECO:0000256" key="8">
    <source>
        <dbReference type="ARBA" id="ARBA00047899"/>
    </source>
</evidence>
<feature type="compositionally biased region" description="Polar residues" evidence="10">
    <location>
        <begin position="693"/>
        <end position="702"/>
    </location>
</feature>
<protein>
    <recommendedName>
        <fullName evidence="2">non-specific serine/threonine protein kinase</fullName>
        <ecNumber evidence="2">2.7.11.1</ecNumber>
    </recommendedName>
</protein>
<dbReference type="InterPro" id="IPR015022">
    <property type="entry name" value="MAST_pre-PK_dom"/>
</dbReference>
<feature type="compositionally biased region" description="Low complexity" evidence="10">
    <location>
        <begin position="1077"/>
        <end position="1095"/>
    </location>
</feature>
<dbReference type="Pfam" id="PF17820">
    <property type="entry name" value="PDZ_6"/>
    <property type="match status" value="1"/>
</dbReference>
<feature type="compositionally biased region" description="Low complexity" evidence="10">
    <location>
        <begin position="681"/>
        <end position="692"/>
    </location>
</feature>
<keyword evidence="3" id="KW-0723">Serine/threonine-protein kinase</keyword>
<comment type="catalytic activity">
    <reaction evidence="9">
        <text>L-seryl-[protein] + ATP = O-phospho-L-seryl-[protein] + ADP + H(+)</text>
        <dbReference type="Rhea" id="RHEA:17989"/>
        <dbReference type="Rhea" id="RHEA-COMP:9863"/>
        <dbReference type="Rhea" id="RHEA-COMP:11604"/>
        <dbReference type="ChEBI" id="CHEBI:15378"/>
        <dbReference type="ChEBI" id="CHEBI:29999"/>
        <dbReference type="ChEBI" id="CHEBI:30616"/>
        <dbReference type="ChEBI" id="CHEBI:83421"/>
        <dbReference type="ChEBI" id="CHEBI:456216"/>
        <dbReference type="EC" id="2.7.11.1"/>
    </reaction>
</comment>
<dbReference type="Pfam" id="PF00069">
    <property type="entry name" value="Pkinase"/>
    <property type="match status" value="2"/>
</dbReference>
<feature type="region of interest" description="Disordered" evidence="10">
    <location>
        <begin position="799"/>
        <end position="839"/>
    </location>
</feature>
<feature type="compositionally biased region" description="Low complexity" evidence="10">
    <location>
        <begin position="1025"/>
        <end position="1047"/>
    </location>
</feature>
<dbReference type="EC" id="2.7.11.1" evidence="2"/>
<dbReference type="Gene3D" id="2.30.42.10">
    <property type="match status" value="1"/>
</dbReference>
<feature type="compositionally biased region" description="Low complexity" evidence="10">
    <location>
        <begin position="978"/>
        <end position="1004"/>
    </location>
</feature>
<dbReference type="Pfam" id="PF08926">
    <property type="entry name" value="DUF1908"/>
    <property type="match status" value="1"/>
</dbReference>
<reference evidence="13" key="1">
    <citation type="submission" date="2023-09" db="UniProtKB">
        <authorList>
            <consortium name="Ensembl"/>
        </authorList>
    </citation>
    <scope>IDENTIFICATION</scope>
</reference>
<organism evidence="13">
    <name type="scientific">Stegastes partitus</name>
    <name type="common">bicolor damselfish</name>
    <dbReference type="NCBI Taxonomy" id="144197"/>
    <lineage>
        <taxon>Eukaryota</taxon>
        <taxon>Metazoa</taxon>
        <taxon>Chordata</taxon>
        <taxon>Craniata</taxon>
        <taxon>Vertebrata</taxon>
        <taxon>Euteleostomi</taxon>
        <taxon>Actinopterygii</taxon>
        <taxon>Neopterygii</taxon>
        <taxon>Teleostei</taxon>
        <taxon>Neoteleostei</taxon>
        <taxon>Acanthomorphata</taxon>
        <taxon>Ovalentaria</taxon>
        <taxon>Pomacentridae</taxon>
        <taxon>Stegastes</taxon>
    </lineage>
</organism>
<dbReference type="AlphaFoldDB" id="A0A3B4ZTT5"/>
<feature type="region of interest" description="Disordered" evidence="10">
    <location>
        <begin position="934"/>
        <end position="1117"/>
    </location>
</feature>
<feature type="compositionally biased region" description="Low complexity" evidence="10">
    <location>
        <begin position="812"/>
        <end position="839"/>
    </location>
</feature>
<dbReference type="GO" id="GO:0005524">
    <property type="term" value="F:ATP binding"/>
    <property type="evidence" value="ECO:0007669"/>
    <property type="project" value="UniProtKB-KW"/>
</dbReference>
<dbReference type="InterPro" id="IPR011009">
    <property type="entry name" value="Kinase-like_dom_sf"/>
</dbReference>
<evidence type="ECO:0000259" key="12">
    <source>
        <dbReference type="PROSITE" id="PS50106"/>
    </source>
</evidence>
<accession>A0A3B4ZTT5</accession>
<dbReference type="InterPro" id="IPR023142">
    <property type="entry name" value="MAST_pre-PK_dom_sf"/>
</dbReference>
<evidence type="ECO:0000256" key="3">
    <source>
        <dbReference type="ARBA" id="ARBA00022527"/>
    </source>
</evidence>
<dbReference type="InterPro" id="IPR000719">
    <property type="entry name" value="Prot_kinase_dom"/>
</dbReference>
<dbReference type="GO" id="GO:0035556">
    <property type="term" value="P:intracellular signal transduction"/>
    <property type="evidence" value="ECO:0007669"/>
    <property type="project" value="TreeGrafter"/>
</dbReference>
<dbReference type="Ensembl" id="ENSSPAT00000005209.1">
    <property type="protein sequence ID" value="ENSSPAP00000005112.1"/>
    <property type="gene ID" value="ENSSPAG00000003526.1"/>
</dbReference>
<dbReference type="Gene3D" id="1.10.510.10">
    <property type="entry name" value="Transferase(Phosphotransferase) domain 1"/>
    <property type="match status" value="1"/>
</dbReference>
<feature type="region of interest" description="Disordered" evidence="10">
    <location>
        <begin position="644"/>
        <end position="703"/>
    </location>
</feature>
<dbReference type="FunFam" id="2.30.42.10:FF:000008">
    <property type="entry name" value="microtubule-associated serine/threonine-protein kinase 4 isoform X2"/>
    <property type="match status" value="1"/>
</dbReference>
<keyword evidence="6" id="KW-0418">Kinase</keyword>
<comment type="catalytic activity">
    <reaction evidence="8">
        <text>L-threonyl-[protein] + ATP = O-phospho-L-threonyl-[protein] + ADP + H(+)</text>
        <dbReference type="Rhea" id="RHEA:46608"/>
        <dbReference type="Rhea" id="RHEA-COMP:11060"/>
        <dbReference type="Rhea" id="RHEA-COMP:11605"/>
        <dbReference type="ChEBI" id="CHEBI:15378"/>
        <dbReference type="ChEBI" id="CHEBI:30013"/>
        <dbReference type="ChEBI" id="CHEBI:30616"/>
        <dbReference type="ChEBI" id="CHEBI:61977"/>
        <dbReference type="ChEBI" id="CHEBI:456216"/>
        <dbReference type="EC" id="2.7.11.1"/>
    </reaction>
</comment>
<proteinExistence type="predicted"/>
<dbReference type="GO" id="GO:0000287">
    <property type="term" value="F:magnesium ion binding"/>
    <property type="evidence" value="ECO:0007669"/>
    <property type="project" value="InterPro"/>
</dbReference>
<feature type="compositionally biased region" description="Basic and acidic residues" evidence="10">
    <location>
        <begin position="653"/>
        <end position="665"/>
    </location>
</feature>
<dbReference type="PANTHER" id="PTHR24356">
    <property type="entry name" value="SERINE/THREONINE-PROTEIN KINASE"/>
    <property type="match status" value="1"/>
</dbReference>
<name>A0A3B4ZTT5_9TELE</name>
<dbReference type="GO" id="GO:0007010">
    <property type="term" value="P:cytoskeleton organization"/>
    <property type="evidence" value="ECO:0007669"/>
    <property type="project" value="TreeGrafter"/>
</dbReference>
<keyword evidence="5" id="KW-0547">Nucleotide-binding</keyword>
<dbReference type="Gene3D" id="1.20.1480.20">
    <property type="entry name" value="MAST3 pre-PK domain-like"/>
    <property type="match status" value="1"/>
</dbReference>
<keyword evidence="4" id="KW-0808">Transferase</keyword>
<feature type="domain" description="Protein kinase" evidence="11">
    <location>
        <begin position="342"/>
        <end position="589"/>
    </location>
</feature>
<evidence type="ECO:0000256" key="4">
    <source>
        <dbReference type="ARBA" id="ARBA00022679"/>
    </source>
</evidence>
<evidence type="ECO:0000256" key="2">
    <source>
        <dbReference type="ARBA" id="ARBA00012513"/>
    </source>
</evidence>
<evidence type="ECO:0000256" key="6">
    <source>
        <dbReference type="ARBA" id="ARBA00022777"/>
    </source>
</evidence>
<evidence type="ECO:0000256" key="10">
    <source>
        <dbReference type="SAM" id="MobiDB-lite"/>
    </source>
</evidence>
<dbReference type="Gene3D" id="3.30.200.20">
    <property type="entry name" value="Phosphorylase Kinase, domain 1"/>
    <property type="match status" value="1"/>
</dbReference>
<feature type="compositionally biased region" description="Basic residues" evidence="10">
    <location>
        <begin position="937"/>
        <end position="956"/>
    </location>
</feature>
<dbReference type="FunFam" id="1.20.1480.20:FF:000001">
    <property type="entry name" value="microtubule-associated serine/threonine-protein kinase 4 isoform X1"/>
    <property type="match status" value="1"/>
</dbReference>
<feature type="compositionally biased region" description="Low complexity" evidence="10">
    <location>
        <begin position="115"/>
        <end position="130"/>
    </location>
</feature>
<sequence length="1241" mass="138266">MRSMWFPLFYFHKFVITVVNSRGNNTVLPLSAASSPLDSPRNVSTNACLNFPFARRYASTASLILFFPPRLIYLSSSSSQERLHQLPYQPTQDELHFLFKHFRSTDSMTDEDGRPSPVIRPRSRSLSPGRSSVSFDNEIVMMNHVYRERFPKATAQMEDRLLEIVTHCSPDSSLPLADGVLGFIQHQLVELVRDCLDKSQKGLVTSRYFAELQEKLEKLLHEAYERSESEEVTIITQLVRKILIIISRPARLLECLEFDPEEFYHLLEAAEGHAKVGQGIKTDIPRYIISQLGLTRDPFEDMVQLEQYDASPTVSVETDAAVENKAPQTLTPTRRKPLESDFETIKLISNGAYGAVYLVRHKETRQRFAMKKINRQNLVLRNQIQQAFVERDILTFAENPFVVSMFCSFETRRHLCMVMEYVEGKVQRVKSSSFMLMTVFCLFPTHSLLITSMGHIKLTDFGLSRIGLMNMTTNLYEGHMEKDTREFIDKQVCGTPEYIAPEVILRQGYGKPVDWWAMGIILYEFLVGCVPFFGDTPEELFGQVVSDEIIWPEGDDALPADAQDLITRLLRQSPLDRMGTGTVMIMPFDCVLLLYSARSDRYHHLASDEDEETNDEESSLEIRQFSSWSHRFSKVYSSTEHLATPSNLSFSSDRSHSEDKEDRGDMGGLGPTPSPADGSVEHSSSQSERSTSPLVMSSTHSLETMPRFALSTDDEGTDRLFATPFAGSASIETEVVVSNLRRIRIRSNSTGGKHSSPKDPAGPRRFGNQLETPDRQRLPCGGKVPKSASVSALSLIITTDDSPSSLQPGPISPRSLSSNPSSRDSSPNRDLSLSPSSLRPPIVIHTSGKKYGFTLQAIRVYMGDSDVYTVHHMVSSVEEGSPAHQAGLCTGDLITHVNGESVQGLVHPEMIELLLKSGNKVALQTIALENTSIKVGPARKTKHKGKMARRSKKSKRRDNYDRRRSILKKLSKQSTVMHSSRSFSSGLHHSVSSSESLPGSPTHSLSPGPSTPCRSPAPDHQDNNSPQSTSPCSSSPSSPAAHIRPSSLHGLGSKLSTQRYTKVGRRKSTSNIPPSPLACNSSSSSNQQLSPQRSPSPLPGFAKTLHTYHGKTLSPPTIVRHIVRPRSAEPPRSPLLKRVQSAEKLSVPFYGEGDLLGDSEVEGSCGGFYLGADHSRLGGYISSQRIERSEQLVVMRKLNLSERRDSFKKQEAVQEVSFDEPEEKTDRLSDGVLFMFCFSIS</sequence>
<feature type="region of interest" description="Disordered" evidence="10">
    <location>
        <begin position="746"/>
        <end position="786"/>
    </location>
</feature>
<keyword evidence="7" id="KW-0067">ATP-binding</keyword>
<dbReference type="SUPFAM" id="SSF140482">
    <property type="entry name" value="MAST3 pre-PK domain-like"/>
    <property type="match status" value="1"/>
</dbReference>
<gene>
    <name evidence="13" type="primary">MAST3</name>
</gene>
<dbReference type="SUPFAM" id="SSF56112">
    <property type="entry name" value="Protein kinase-like (PK-like)"/>
    <property type="match status" value="1"/>
</dbReference>
<dbReference type="InterPro" id="IPR041489">
    <property type="entry name" value="PDZ_6"/>
</dbReference>
<evidence type="ECO:0000256" key="5">
    <source>
        <dbReference type="ARBA" id="ARBA00022741"/>
    </source>
</evidence>
<evidence type="ECO:0000256" key="7">
    <source>
        <dbReference type="ARBA" id="ARBA00022840"/>
    </source>
</evidence>
<dbReference type="PROSITE" id="PS50106">
    <property type="entry name" value="PDZ"/>
    <property type="match status" value="1"/>
</dbReference>
<evidence type="ECO:0000259" key="11">
    <source>
        <dbReference type="PROSITE" id="PS50011"/>
    </source>
</evidence>
<dbReference type="InterPro" id="IPR001478">
    <property type="entry name" value="PDZ"/>
</dbReference>
<comment type="cofactor">
    <cofactor evidence="1">
        <name>Mg(2+)</name>
        <dbReference type="ChEBI" id="CHEBI:18420"/>
    </cofactor>
</comment>
<dbReference type="GeneTree" id="ENSGT00940000157166"/>
<evidence type="ECO:0000256" key="9">
    <source>
        <dbReference type="ARBA" id="ARBA00048679"/>
    </source>
</evidence>
<dbReference type="PROSITE" id="PS50011">
    <property type="entry name" value="PROTEIN_KINASE_DOM"/>
    <property type="match status" value="1"/>
</dbReference>
<dbReference type="GO" id="GO:0004674">
    <property type="term" value="F:protein serine/threonine kinase activity"/>
    <property type="evidence" value="ECO:0007669"/>
    <property type="project" value="UniProtKB-KW"/>
</dbReference>
<dbReference type="InterPro" id="IPR050236">
    <property type="entry name" value="Ser_Thr_kinase_AGC"/>
</dbReference>
<feature type="region of interest" description="Disordered" evidence="10">
    <location>
        <begin position="106"/>
        <end position="130"/>
    </location>
</feature>
<dbReference type="FunFam" id="3.30.200.20:FF:001045">
    <property type="entry name" value="Microtubule-associated serine/threonine kinase 1a"/>
    <property type="match status" value="1"/>
</dbReference>
<dbReference type="SMART" id="SM00228">
    <property type="entry name" value="PDZ"/>
    <property type="match status" value="1"/>
</dbReference>
<evidence type="ECO:0000313" key="13">
    <source>
        <dbReference type="Ensembl" id="ENSSPAP00000005112.1"/>
    </source>
</evidence>